<dbReference type="EMBL" id="CP039347">
    <property type="protein sequence ID" value="QCD86089.1"/>
    <property type="molecule type" value="Genomic_DNA"/>
</dbReference>
<evidence type="ECO:0000313" key="1">
    <source>
        <dbReference type="EMBL" id="QCD86089.1"/>
    </source>
</evidence>
<proteinExistence type="predicted"/>
<reference evidence="1 2" key="1">
    <citation type="submission" date="2019-04" db="EMBL/GenBank/DDBJ databases">
        <title>An improved genome assembly and genetic linkage map for asparagus bean, Vigna unguiculata ssp. sesquipedialis.</title>
        <authorList>
            <person name="Xia Q."/>
            <person name="Zhang R."/>
            <person name="Dong Y."/>
        </authorList>
    </citation>
    <scope>NUCLEOTIDE SEQUENCE [LARGE SCALE GENOMIC DNA]</scope>
    <source>
        <tissue evidence="1">Leaf</tissue>
    </source>
</reference>
<evidence type="ECO:0000313" key="2">
    <source>
        <dbReference type="Proteomes" id="UP000501690"/>
    </source>
</evidence>
<organism evidence="1 2">
    <name type="scientific">Vigna unguiculata</name>
    <name type="common">Cowpea</name>
    <dbReference type="NCBI Taxonomy" id="3917"/>
    <lineage>
        <taxon>Eukaryota</taxon>
        <taxon>Viridiplantae</taxon>
        <taxon>Streptophyta</taxon>
        <taxon>Embryophyta</taxon>
        <taxon>Tracheophyta</taxon>
        <taxon>Spermatophyta</taxon>
        <taxon>Magnoliopsida</taxon>
        <taxon>eudicotyledons</taxon>
        <taxon>Gunneridae</taxon>
        <taxon>Pentapetalae</taxon>
        <taxon>rosids</taxon>
        <taxon>fabids</taxon>
        <taxon>Fabales</taxon>
        <taxon>Fabaceae</taxon>
        <taxon>Papilionoideae</taxon>
        <taxon>50 kb inversion clade</taxon>
        <taxon>NPAAA clade</taxon>
        <taxon>indigoferoid/millettioid clade</taxon>
        <taxon>Phaseoleae</taxon>
        <taxon>Vigna</taxon>
    </lineage>
</organism>
<protein>
    <submittedName>
        <fullName evidence="1">Uncharacterized protein</fullName>
    </submittedName>
</protein>
<sequence length="79" mass="8765">MAINGFIKLKELLVGWEAKKERKHASGCLSHVAIPEVKGWDLLPRLDLSRDSSGISGWTGIEHVIPDFAILTVRSDIEI</sequence>
<dbReference type="AlphaFoldDB" id="A0A4D6LC12"/>
<accession>A0A4D6LC12</accession>
<dbReference type="Proteomes" id="UP000501690">
    <property type="component" value="Linkage Group LG3"/>
</dbReference>
<name>A0A4D6LC12_VIGUN</name>
<gene>
    <name evidence="1" type="ORF">DEO72_LG3g610</name>
</gene>
<keyword evidence="2" id="KW-1185">Reference proteome</keyword>